<accession>A0A2H0N452</accession>
<dbReference type="Gene3D" id="3.30.830.10">
    <property type="entry name" value="Metalloenzyme, LuxS/M16 peptidase-like"/>
    <property type="match status" value="2"/>
</dbReference>
<sequence>MYKTYKLKNNANVLLIPLQNTDSITTLIMYPVGSRYEPDKLQGVSHYIEHLMFKGTKKRKNTLTLTREIDRLGAYYNAFTGKEYTGYYIKTDKKFTKISLDILSDMLFESKFDPKEMEREKGPIVEELRMYKDNPIMNIDNIFEDLLFSGSYLGRDIGGTEKHVMSFKRKDTLDYKEKYYQPSNMYIVVAGNIDEKTEELIETYFGTQKDTKKPSESFKPFSFGPSVKKERLVVEHKKTDQVQMMLGYPGYKFNDNKNVILDVLNTILGGSMSSRLFIKIRERMGLAYTVRSDYDVFRDTGYTYVRAGLEPKNINKAIKAIKAEIEKLKEKGVTASELKDAKTHIRGSITLSLEDSASQANWYAKQFMFGSIDTPEMYLKKIEKVTNEQIMKVAQQTFKDTQMRVSIIGDVKKEDVIF</sequence>
<dbReference type="Pfam" id="PF00675">
    <property type="entry name" value="Peptidase_M16"/>
    <property type="match status" value="1"/>
</dbReference>
<evidence type="ECO:0000313" key="5">
    <source>
        <dbReference type="EMBL" id="PIR03658.1"/>
    </source>
</evidence>
<gene>
    <name evidence="5" type="ORF">COV59_05740</name>
</gene>
<dbReference type="InterPro" id="IPR050361">
    <property type="entry name" value="MPP/UQCRC_Complex"/>
</dbReference>
<evidence type="ECO:0008006" key="7">
    <source>
        <dbReference type="Google" id="ProtNLM"/>
    </source>
</evidence>
<evidence type="ECO:0000259" key="3">
    <source>
        <dbReference type="Pfam" id="PF00675"/>
    </source>
</evidence>
<evidence type="ECO:0000313" key="6">
    <source>
        <dbReference type="Proteomes" id="UP000229600"/>
    </source>
</evidence>
<name>A0A2H0N452_9BACT</name>
<protein>
    <recommendedName>
        <fullName evidence="7">Peptidase M16</fullName>
    </recommendedName>
</protein>
<dbReference type="InterPro" id="IPR011765">
    <property type="entry name" value="Pept_M16_N"/>
</dbReference>
<dbReference type="GO" id="GO:0006508">
    <property type="term" value="P:proteolysis"/>
    <property type="evidence" value="ECO:0007669"/>
    <property type="project" value="InterPro"/>
</dbReference>
<dbReference type="GO" id="GO:0046872">
    <property type="term" value="F:metal ion binding"/>
    <property type="evidence" value="ECO:0007669"/>
    <property type="project" value="InterPro"/>
</dbReference>
<evidence type="ECO:0000256" key="1">
    <source>
        <dbReference type="ARBA" id="ARBA00007261"/>
    </source>
</evidence>
<dbReference type="SUPFAM" id="SSF63411">
    <property type="entry name" value="LuxS/MPP-like metallohydrolase"/>
    <property type="match status" value="2"/>
</dbReference>
<comment type="similarity">
    <text evidence="1 2">Belongs to the peptidase M16 family.</text>
</comment>
<dbReference type="GO" id="GO:0004222">
    <property type="term" value="F:metalloendopeptidase activity"/>
    <property type="evidence" value="ECO:0007669"/>
    <property type="project" value="InterPro"/>
</dbReference>
<organism evidence="5 6">
    <name type="scientific">Candidatus Magasanikbacteria bacterium CG11_big_fil_rev_8_21_14_0_20_39_34</name>
    <dbReference type="NCBI Taxonomy" id="1974653"/>
    <lineage>
        <taxon>Bacteria</taxon>
        <taxon>Candidatus Magasanikiibacteriota</taxon>
    </lineage>
</organism>
<proteinExistence type="inferred from homology"/>
<dbReference type="InterPro" id="IPR007863">
    <property type="entry name" value="Peptidase_M16_C"/>
</dbReference>
<dbReference type="PANTHER" id="PTHR11851:SF49">
    <property type="entry name" value="MITOCHONDRIAL-PROCESSING PEPTIDASE SUBUNIT ALPHA"/>
    <property type="match status" value="1"/>
</dbReference>
<dbReference type="PROSITE" id="PS00143">
    <property type="entry name" value="INSULINASE"/>
    <property type="match status" value="1"/>
</dbReference>
<dbReference type="Proteomes" id="UP000229600">
    <property type="component" value="Unassembled WGS sequence"/>
</dbReference>
<dbReference type="AlphaFoldDB" id="A0A2H0N452"/>
<evidence type="ECO:0000259" key="4">
    <source>
        <dbReference type="Pfam" id="PF05193"/>
    </source>
</evidence>
<feature type="domain" description="Peptidase M16 N-terminal" evidence="3">
    <location>
        <begin position="19"/>
        <end position="140"/>
    </location>
</feature>
<dbReference type="InterPro" id="IPR011249">
    <property type="entry name" value="Metalloenz_LuxS/M16"/>
</dbReference>
<dbReference type="PANTHER" id="PTHR11851">
    <property type="entry name" value="METALLOPROTEASE"/>
    <property type="match status" value="1"/>
</dbReference>
<dbReference type="Pfam" id="PF05193">
    <property type="entry name" value="Peptidase_M16_C"/>
    <property type="match status" value="1"/>
</dbReference>
<dbReference type="InterPro" id="IPR001431">
    <property type="entry name" value="Pept_M16_Zn_BS"/>
</dbReference>
<evidence type="ECO:0000256" key="2">
    <source>
        <dbReference type="RuleBase" id="RU004447"/>
    </source>
</evidence>
<reference evidence="5 6" key="1">
    <citation type="submission" date="2017-09" db="EMBL/GenBank/DDBJ databases">
        <title>Depth-based differentiation of microbial function through sediment-hosted aquifers and enrichment of novel symbionts in the deep terrestrial subsurface.</title>
        <authorList>
            <person name="Probst A.J."/>
            <person name="Ladd B."/>
            <person name="Jarett J.K."/>
            <person name="Geller-Mcgrath D.E."/>
            <person name="Sieber C.M."/>
            <person name="Emerson J.B."/>
            <person name="Anantharaman K."/>
            <person name="Thomas B.C."/>
            <person name="Malmstrom R."/>
            <person name="Stieglmeier M."/>
            <person name="Klingl A."/>
            <person name="Woyke T."/>
            <person name="Ryan C.M."/>
            <person name="Banfield J.F."/>
        </authorList>
    </citation>
    <scope>NUCLEOTIDE SEQUENCE [LARGE SCALE GENOMIC DNA]</scope>
    <source>
        <strain evidence="5">CG11_big_fil_rev_8_21_14_0_20_39_34</strain>
    </source>
</reference>
<feature type="domain" description="Peptidase M16 C-terminal" evidence="4">
    <location>
        <begin position="167"/>
        <end position="343"/>
    </location>
</feature>
<dbReference type="EMBL" id="PCWN01000011">
    <property type="protein sequence ID" value="PIR03658.1"/>
    <property type="molecule type" value="Genomic_DNA"/>
</dbReference>
<comment type="caution">
    <text evidence="5">The sequence shown here is derived from an EMBL/GenBank/DDBJ whole genome shotgun (WGS) entry which is preliminary data.</text>
</comment>